<proteinExistence type="predicted"/>
<organism evidence="1 2">
    <name type="scientific">Methylomonas koyamae</name>
    <dbReference type="NCBI Taxonomy" id="702114"/>
    <lineage>
        <taxon>Bacteria</taxon>
        <taxon>Pseudomonadati</taxon>
        <taxon>Pseudomonadota</taxon>
        <taxon>Gammaproteobacteria</taxon>
        <taxon>Methylococcales</taxon>
        <taxon>Methylococcaceae</taxon>
        <taxon>Methylomonas</taxon>
    </lineage>
</organism>
<gene>
    <name evidence="1" type="ORF">A1507_18895</name>
</gene>
<protein>
    <submittedName>
        <fullName evidence="1">Uncharacterized protein</fullName>
    </submittedName>
</protein>
<dbReference type="Proteomes" id="UP000077857">
    <property type="component" value="Unassembled WGS sequence"/>
</dbReference>
<dbReference type="AlphaFoldDB" id="A0A177N3K0"/>
<evidence type="ECO:0000313" key="2">
    <source>
        <dbReference type="Proteomes" id="UP000077857"/>
    </source>
</evidence>
<reference evidence="1 2" key="1">
    <citation type="submission" date="2016-03" db="EMBL/GenBank/DDBJ databases">
        <authorList>
            <person name="Ploux O."/>
        </authorList>
    </citation>
    <scope>NUCLEOTIDE SEQUENCE [LARGE SCALE GENOMIC DNA]</scope>
    <source>
        <strain evidence="1 2">R-45378</strain>
    </source>
</reference>
<dbReference type="EMBL" id="LUUJ01000109">
    <property type="protein sequence ID" value="OAI12558.1"/>
    <property type="molecule type" value="Genomic_DNA"/>
</dbReference>
<accession>A0A177N3K0</accession>
<name>A0A177N3K0_9GAMM</name>
<evidence type="ECO:0000313" key="1">
    <source>
        <dbReference type="EMBL" id="OAI12558.1"/>
    </source>
</evidence>
<sequence length="151" mass="16719">MNYLVVNICEHTKPNAETLTALLAGDPDQIGFEFCDLSQEDTLDAYKTHINQAEVYIVGHGSLGKEEVVDEQGRGIVNIAEIMERCAKYGAAAVIDTCCYPEQRLAKVKELNLKTPYHCKQDLKKQVTPGICKKDTVPGFLAAQGIKQMYP</sequence>
<comment type="caution">
    <text evidence="1">The sequence shown here is derived from an EMBL/GenBank/DDBJ whole genome shotgun (WGS) entry which is preliminary data.</text>
</comment>
<dbReference type="RefSeq" id="WP_064041786.1">
    <property type="nucleotide sequence ID" value="NZ_LUUJ01000109.1"/>
</dbReference>